<name>A0A2P6RQE0_ROSCH</name>
<comment type="caution">
    <text evidence="8">The sequence shown here is derived from an EMBL/GenBank/DDBJ whole genome shotgun (WGS) entry which is preliminary data.</text>
</comment>
<sequence>MHFSSVNSFFTIPMNSSINLRFFTATRAIIVLLLLVLSPASCFISLRGLLFAEKARLGSTPPSCHNKCNQCHPCMAVQVPTMPSRDRVRPVGKTRPAKPMVLFDPSHLDNRYSNYKPLGWKCHCGDHFFNP</sequence>
<dbReference type="STRING" id="74649.A0A2P6RQE0"/>
<dbReference type="PANTHER" id="PTHR33109">
    <property type="entry name" value="EPIDERMAL PATTERNING FACTOR-LIKE PROTEIN 4"/>
    <property type="match status" value="1"/>
</dbReference>
<evidence type="ECO:0000256" key="2">
    <source>
        <dbReference type="ARBA" id="ARBA00008127"/>
    </source>
</evidence>
<evidence type="ECO:0000256" key="3">
    <source>
        <dbReference type="ARBA" id="ARBA00022473"/>
    </source>
</evidence>
<protein>
    <recommendedName>
        <fullName evidence="7">Epidermal patterning factor-like protein</fullName>
    </recommendedName>
</protein>
<dbReference type="OMA" id="VEPSHGH"/>
<dbReference type="Pfam" id="PF17181">
    <property type="entry name" value="EPF"/>
    <property type="match status" value="1"/>
</dbReference>
<evidence type="ECO:0000313" key="9">
    <source>
        <dbReference type="Proteomes" id="UP000238479"/>
    </source>
</evidence>
<organism evidence="8 9">
    <name type="scientific">Rosa chinensis</name>
    <name type="common">China rose</name>
    <dbReference type="NCBI Taxonomy" id="74649"/>
    <lineage>
        <taxon>Eukaryota</taxon>
        <taxon>Viridiplantae</taxon>
        <taxon>Streptophyta</taxon>
        <taxon>Embryophyta</taxon>
        <taxon>Tracheophyta</taxon>
        <taxon>Spermatophyta</taxon>
        <taxon>Magnoliopsida</taxon>
        <taxon>eudicotyledons</taxon>
        <taxon>Gunneridae</taxon>
        <taxon>Pentapetalae</taxon>
        <taxon>rosids</taxon>
        <taxon>fabids</taxon>
        <taxon>Rosales</taxon>
        <taxon>Rosaceae</taxon>
        <taxon>Rosoideae</taxon>
        <taxon>Rosoideae incertae sedis</taxon>
        <taxon>Rosa</taxon>
    </lineage>
</organism>
<dbReference type="PANTHER" id="PTHR33109:SF102">
    <property type="entry name" value="EPIDERMAL PATTERNING FACTOR-LIKE PROTEIN 1"/>
    <property type="match status" value="1"/>
</dbReference>
<evidence type="ECO:0000256" key="1">
    <source>
        <dbReference type="ARBA" id="ARBA00004613"/>
    </source>
</evidence>
<dbReference type="InterPro" id="IPR039455">
    <property type="entry name" value="EPFL"/>
</dbReference>
<evidence type="ECO:0000256" key="5">
    <source>
        <dbReference type="ARBA" id="ARBA00022729"/>
    </source>
</evidence>
<comment type="subcellular location">
    <subcellularLocation>
        <location evidence="1 7">Secreted</location>
    </subcellularLocation>
</comment>
<dbReference type="EMBL" id="PDCK01000040">
    <property type="protein sequence ID" value="PRQ48620.1"/>
    <property type="molecule type" value="Genomic_DNA"/>
</dbReference>
<accession>A0A2P6RQE0</accession>
<evidence type="ECO:0000256" key="7">
    <source>
        <dbReference type="RuleBase" id="RU367102"/>
    </source>
</evidence>
<dbReference type="OrthoDB" id="1922142at2759"/>
<evidence type="ECO:0000256" key="6">
    <source>
        <dbReference type="ARBA" id="ARBA00023157"/>
    </source>
</evidence>
<keyword evidence="5" id="KW-0732">Signal</keyword>
<keyword evidence="4 7" id="KW-0964">Secreted</keyword>
<comment type="function">
    <text evidence="7">Controls stomatal patterning.</text>
</comment>
<evidence type="ECO:0000256" key="4">
    <source>
        <dbReference type="ARBA" id="ARBA00022525"/>
    </source>
</evidence>
<gene>
    <name evidence="8" type="ORF">RchiOBHm_Chr2g0112781</name>
</gene>
<comment type="similarity">
    <text evidence="2 7">Belongs to the plant cysteine rich small secretory peptide family. Epidermal patterning factor subfamily.</text>
</comment>
<dbReference type="Proteomes" id="UP000238479">
    <property type="component" value="Chromosome 2"/>
</dbReference>
<reference evidence="8 9" key="1">
    <citation type="journal article" date="2018" name="Nat. Genet.">
        <title>The Rosa genome provides new insights in the design of modern roses.</title>
        <authorList>
            <person name="Bendahmane M."/>
        </authorList>
    </citation>
    <scope>NUCLEOTIDE SEQUENCE [LARGE SCALE GENOMIC DNA]</scope>
    <source>
        <strain evidence="9">cv. Old Blush</strain>
    </source>
</reference>
<dbReference type="GO" id="GO:0010052">
    <property type="term" value="P:guard cell differentiation"/>
    <property type="evidence" value="ECO:0007669"/>
    <property type="project" value="UniProtKB-UniRule"/>
</dbReference>
<dbReference type="AlphaFoldDB" id="A0A2P6RQE0"/>
<evidence type="ECO:0000313" key="8">
    <source>
        <dbReference type="EMBL" id="PRQ48620.1"/>
    </source>
</evidence>
<dbReference type="GO" id="GO:0005576">
    <property type="term" value="C:extracellular region"/>
    <property type="evidence" value="ECO:0007669"/>
    <property type="project" value="UniProtKB-SubCell"/>
</dbReference>
<dbReference type="Gramene" id="PRQ48620">
    <property type="protein sequence ID" value="PRQ48620"/>
    <property type="gene ID" value="RchiOBHm_Chr2g0112781"/>
</dbReference>
<proteinExistence type="inferred from homology"/>
<keyword evidence="9" id="KW-1185">Reference proteome</keyword>
<keyword evidence="6" id="KW-1015">Disulfide bond</keyword>
<keyword evidence="3 7" id="KW-0217">Developmental protein</keyword>